<keyword evidence="4" id="KW-1185">Reference proteome</keyword>
<evidence type="ECO:0000256" key="2">
    <source>
        <dbReference type="SAM" id="MobiDB-lite"/>
    </source>
</evidence>
<dbReference type="GeneID" id="92210414"/>
<dbReference type="Pfam" id="PF10262">
    <property type="entry name" value="Rdx"/>
    <property type="match status" value="1"/>
</dbReference>
<proteinExistence type="predicted"/>
<name>A0ABP0ZS77_9ASCO</name>
<feature type="compositionally biased region" description="Acidic residues" evidence="2">
    <location>
        <begin position="95"/>
        <end position="107"/>
    </location>
</feature>
<reference evidence="3 4" key="1">
    <citation type="submission" date="2024-03" db="EMBL/GenBank/DDBJ databases">
        <authorList>
            <person name="Brejova B."/>
        </authorList>
    </citation>
    <scope>NUCLEOTIDE SEQUENCE [LARGE SCALE GENOMIC DNA]</scope>
    <source>
        <strain evidence="3 4">CBS 14171</strain>
    </source>
</reference>
<dbReference type="InterPro" id="IPR036249">
    <property type="entry name" value="Thioredoxin-like_sf"/>
</dbReference>
<dbReference type="PANTHER" id="PTHR36417">
    <property type="entry name" value="SELENOPROTEIN DOMAIN PROTEIN (AFU_ORTHOLOGUE AFUA_1G05220)"/>
    <property type="match status" value="1"/>
</dbReference>
<dbReference type="Proteomes" id="UP001497383">
    <property type="component" value="Chromosome 6"/>
</dbReference>
<dbReference type="PANTHER" id="PTHR36417:SF2">
    <property type="entry name" value="SELENOPROTEIN DOMAIN PROTEIN (AFU_ORTHOLOGUE AFUA_1G05220)"/>
    <property type="match status" value="1"/>
</dbReference>
<dbReference type="RefSeq" id="XP_066832156.1">
    <property type="nucleotide sequence ID" value="XM_066975526.1"/>
</dbReference>
<evidence type="ECO:0000256" key="1">
    <source>
        <dbReference type="ARBA" id="ARBA00023284"/>
    </source>
</evidence>
<gene>
    <name evidence="3" type="ORF">LODBEIA_P52180</name>
</gene>
<feature type="region of interest" description="Disordered" evidence="2">
    <location>
        <begin position="80"/>
        <end position="107"/>
    </location>
</feature>
<dbReference type="InterPro" id="IPR011893">
    <property type="entry name" value="Selenoprotein_Rdx-typ"/>
</dbReference>
<evidence type="ECO:0000313" key="4">
    <source>
        <dbReference type="Proteomes" id="UP001497383"/>
    </source>
</evidence>
<protein>
    <submittedName>
        <fullName evidence="3">Uncharacterized protein</fullName>
    </submittedName>
</protein>
<dbReference type="EMBL" id="OZ022410">
    <property type="protein sequence ID" value="CAK9441350.1"/>
    <property type="molecule type" value="Genomic_DNA"/>
</dbReference>
<keyword evidence="1" id="KW-0676">Redox-active center</keyword>
<accession>A0ABP0ZS77</accession>
<dbReference type="Gene3D" id="3.40.30.10">
    <property type="entry name" value="Glutaredoxin"/>
    <property type="match status" value="1"/>
</dbReference>
<sequence>MASSDRLVKTPRIVIQYCTKCKWTNRAIWYTQELFQTFADPAVDIAEIALQPIVDKPGTFQVLLQVDDEVTTVFRRKFKKSQNQSYNAGTGGGDGDGDGDGSDEYDGFPDAKFLKALVKEKLNKMKQRQMGADQSQEVKVGDHLSGKGSLLNEGGVKLAGDADDNACAACKKEGA</sequence>
<dbReference type="SUPFAM" id="SSF52833">
    <property type="entry name" value="Thioredoxin-like"/>
    <property type="match status" value="1"/>
</dbReference>
<evidence type="ECO:0000313" key="3">
    <source>
        <dbReference type="EMBL" id="CAK9441350.1"/>
    </source>
</evidence>
<feature type="region of interest" description="Disordered" evidence="2">
    <location>
        <begin position="125"/>
        <end position="146"/>
    </location>
</feature>
<organism evidence="3 4">
    <name type="scientific">Lodderomyces beijingensis</name>
    <dbReference type="NCBI Taxonomy" id="1775926"/>
    <lineage>
        <taxon>Eukaryota</taxon>
        <taxon>Fungi</taxon>
        <taxon>Dikarya</taxon>
        <taxon>Ascomycota</taxon>
        <taxon>Saccharomycotina</taxon>
        <taxon>Pichiomycetes</taxon>
        <taxon>Debaryomycetaceae</taxon>
        <taxon>Candida/Lodderomyces clade</taxon>
        <taxon>Lodderomyces</taxon>
    </lineage>
</organism>